<evidence type="ECO:0000256" key="4">
    <source>
        <dbReference type="PROSITE-ProRule" id="PRU00529"/>
    </source>
</evidence>
<dbReference type="EMBL" id="CANHGI010000004">
    <property type="protein sequence ID" value="CAI5448736.1"/>
    <property type="molecule type" value="Genomic_DNA"/>
</dbReference>
<dbReference type="FunFam" id="3.40.50.150:FF:000073">
    <property type="entry name" value="THUMP domain containing 3"/>
    <property type="match status" value="1"/>
</dbReference>
<dbReference type="SUPFAM" id="SSF143437">
    <property type="entry name" value="THUMP domain-like"/>
    <property type="match status" value="1"/>
</dbReference>
<dbReference type="CDD" id="cd02440">
    <property type="entry name" value="AdoMet_MTases"/>
    <property type="match status" value="1"/>
</dbReference>
<evidence type="ECO:0000256" key="3">
    <source>
        <dbReference type="ARBA" id="ARBA00022694"/>
    </source>
</evidence>
<dbReference type="CDD" id="cd11715">
    <property type="entry name" value="THUMP_AdoMetMT"/>
    <property type="match status" value="1"/>
</dbReference>
<dbReference type="PANTHER" id="PTHR14911">
    <property type="entry name" value="THUMP DOMAIN-CONTAINING"/>
    <property type="match status" value="1"/>
</dbReference>
<evidence type="ECO:0000259" key="5">
    <source>
        <dbReference type="PROSITE" id="PS51165"/>
    </source>
</evidence>
<dbReference type="GO" id="GO:0003723">
    <property type="term" value="F:RNA binding"/>
    <property type="evidence" value="ECO:0007669"/>
    <property type="project" value="UniProtKB-UniRule"/>
</dbReference>
<dbReference type="SUPFAM" id="SSF53335">
    <property type="entry name" value="S-adenosyl-L-methionine-dependent methyltransferases"/>
    <property type="match status" value="1"/>
</dbReference>
<dbReference type="Pfam" id="PF02926">
    <property type="entry name" value="THUMP"/>
    <property type="match status" value="1"/>
</dbReference>
<dbReference type="SMART" id="SM00981">
    <property type="entry name" value="THUMP"/>
    <property type="match status" value="1"/>
</dbReference>
<keyword evidence="4" id="KW-0694">RNA-binding</keyword>
<comment type="subcellular location">
    <subcellularLocation>
        <location evidence="1">Cytoplasm</location>
    </subcellularLocation>
</comment>
<gene>
    <name evidence="6" type="ORF">CAMP_LOCUS11373</name>
</gene>
<dbReference type="Gene3D" id="3.30.2130.30">
    <property type="match status" value="1"/>
</dbReference>
<dbReference type="Pfam" id="PF01170">
    <property type="entry name" value="UPF0020"/>
    <property type="match status" value="1"/>
</dbReference>
<keyword evidence="2" id="KW-0808">Transferase</keyword>
<dbReference type="PROSITE" id="PS51165">
    <property type="entry name" value="THUMP"/>
    <property type="match status" value="1"/>
</dbReference>
<keyword evidence="7" id="KW-1185">Reference proteome</keyword>
<accession>A0A9P1N5H4</accession>
<proteinExistence type="predicted"/>
<dbReference type="OrthoDB" id="47730at2759"/>
<dbReference type="PANTHER" id="PTHR14911:SF13">
    <property type="entry name" value="TRNA (GUANINE(6)-N2)-METHYLTRANSFERASE THUMP3"/>
    <property type="match status" value="1"/>
</dbReference>
<sequence>MEVYATVITGFEKVAAKEISSKIENVRNCQPYRGNVRFTLEKDSPSETLKNVLKMRSVDNFYVVFYENVIEGLGKMEKEKAVKTLQNEISFMNWKIAIEAWQAANGKSIFGGTDLIVEQMRNFMKTGINAEVTENSPSFRVTCKRAGDKSAHQFSSMDAAWKFGGQINNVFGWRTSMKQFDIEIVMRIERDSILVMIALNNESLFKRNISAYGPTTMRATMCYSMISIADPKPGELIIDPMCGGGSIPIEGACAFSDSFFIGGDNHVLALERCFANLKSASEQFPIPCNFFLWNACHLPFNDNSVDVIVTDLPFGKKLGSVMDNRLLYPKLLEEWKRILKIGGRLVMMTHDKRSIDSAILKDRDAWQTDSTYIVNVGGLSCLCIRLSKI</sequence>
<protein>
    <recommendedName>
        <fullName evidence="5">THUMP domain-containing protein</fullName>
    </recommendedName>
</protein>
<reference evidence="6" key="1">
    <citation type="submission" date="2022-11" db="EMBL/GenBank/DDBJ databases">
        <authorList>
            <person name="Kikuchi T."/>
        </authorList>
    </citation>
    <scope>NUCLEOTIDE SEQUENCE</scope>
    <source>
        <strain evidence="6">PS1010</strain>
    </source>
</reference>
<dbReference type="GO" id="GO:0043527">
    <property type="term" value="C:tRNA methyltransferase complex"/>
    <property type="evidence" value="ECO:0007669"/>
    <property type="project" value="UniProtKB-ARBA"/>
</dbReference>
<dbReference type="GO" id="GO:0030488">
    <property type="term" value="P:tRNA methylation"/>
    <property type="evidence" value="ECO:0007669"/>
    <property type="project" value="TreeGrafter"/>
</dbReference>
<evidence type="ECO:0000313" key="6">
    <source>
        <dbReference type="EMBL" id="CAI5448736.1"/>
    </source>
</evidence>
<organism evidence="6 7">
    <name type="scientific">Caenorhabditis angaria</name>
    <dbReference type="NCBI Taxonomy" id="860376"/>
    <lineage>
        <taxon>Eukaryota</taxon>
        <taxon>Metazoa</taxon>
        <taxon>Ecdysozoa</taxon>
        <taxon>Nematoda</taxon>
        <taxon>Chromadorea</taxon>
        <taxon>Rhabditida</taxon>
        <taxon>Rhabditina</taxon>
        <taxon>Rhabditomorpha</taxon>
        <taxon>Rhabditoidea</taxon>
        <taxon>Rhabditidae</taxon>
        <taxon>Peloderinae</taxon>
        <taxon>Caenorhabditis</taxon>
    </lineage>
</organism>
<evidence type="ECO:0000256" key="2">
    <source>
        <dbReference type="ARBA" id="ARBA00022603"/>
    </source>
</evidence>
<keyword evidence="2" id="KW-0489">Methyltransferase</keyword>
<feature type="domain" description="THUMP" evidence="5">
    <location>
        <begin position="79"/>
        <end position="199"/>
    </location>
</feature>
<evidence type="ECO:0000256" key="1">
    <source>
        <dbReference type="ARBA" id="ARBA00004496"/>
    </source>
</evidence>
<comment type="caution">
    <text evidence="6">The sequence shown here is derived from an EMBL/GenBank/DDBJ whole genome shotgun (WGS) entry which is preliminary data.</text>
</comment>
<keyword evidence="3" id="KW-0819">tRNA processing</keyword>
<name>A0A9P1N5H4_9PELO</name>
<dbReference type="InterPro" id="IPR004114">
    <property type="entry name" value="THUMP_dom"/>
</dbReference>
<dbReference type="GO" id="GO:0005737">
    <property type="term" value="C:cytoplasm"/>
    <property type="evidence" value="ECO:0007669"/>
    <property type="project" value="UniProtKB-SubCell"/>
</dbReference>
<dbReference type="AlphaFoldDB" id="A0A9P1N5H4"/>
<dbReference type="Gene3D" id="3.40.50.150">
    <property type="entry name" value="Vaccinia Virus protein VP39"/>
    <property type="match status" value="1"/>
</dbReference>
<dbReference type="GO" id="GO:0016423">
    <property type="term" value="F:tRNA (guanine) methyltransferase activity"/>
    <property type="evidence" value="ECO:0007669"/>
    <property type="project" value="TreeGrafter"/>
</dbReference>
<dbReference type="InterPro" id="IPR029063">
    <property type="entry name" value="SAM-dependent_MTases_sf"/>
</dbReference>
<dbReference type="InterPro" id="IPR000241">
    <property type="entry name" value="RlmKL-like_Mtase"/>
</dbReference>
<evidence type="ECO:0000313" key="7">
    <source>
        <dbReference type="Proteomes" id="UP001152747"/>
    </source>
</evidence>
<dbReference type="Proteomes" id="UP001152747">
    <property type="component" value="Unassembled WGS sequence"/>
</dbReference>